<comment type="similarity">
    <text evidence="1">Belongs to the phD/YefM antitoxin family.</text>
</comment>
<organism evidence="2 3">
    <name type="scientific">Candidatus Giovannonibacteria bacterium RIFCSPLOWO2_01_FULL_46_32</name>
    <dbReference type="NCBI Taxonomy" id="1798353"/>
    <lineage>
        <taxon>Bacteria</taxon>
        <taxon>Candidatus Giovannoniibacteriota</taxon>
    </lineage>
</organism>
<sequence length="69" mass="8107">MTTQAISKAIKSSKPAVIKEHGNPRYVVLDWKTYQAWAELRDEMEDSVRLNEALRDPKNQRRVKYNGKF</sequence>
<proteinExistence type="inferred from homology"/>
<dbReference type="InterPro" id="IPR036165">
    <property type="entry name" value="YefM-like_sf"/>
</dbReference>
<evidence type="ECO:0000313" key="3">
    <source>
        <dbReference type="Proteomes" id="UP000177346"/>
    </source>
</evidence>
<evidence type="ECO:0000256" key="1">
    <source>
        <dbReference type="ARBA" id="ARBA00009981"/>
    </source>
</evidence>
<dbReference type="EMBL" id="MFIF01000006">
    <property type="protein sequence ID" value="OGF87298.1"/>
    <property type="molecule type" value="Genomic_DNA"/>
</dbReference>
<dbReference type="SUPFAM" id="SSF143120">
    <property type="entry name" value="YefM-like"/>
    <property type="match status" value="1"/>
</dbReference>
<evidence type="ECO:0000313" key="2">
    <source>
        <dbReference type="EMBL" id="OGF87298.1"/>
    </source>
</evidence>
<dbReference type="AlphaFoldDB" id="A0A1F5XHA8"/>
<comment type="caution">
    <text evidence="2">The sequence shown here is derived from an EMBL/GenBank/DDBJ whole genome shotgun (WGS) entry which is preliminary data.</text>
</comment>
<reference evidence="2 3" key="1">
    <citation type="journal article" date="2016" name="Nat. Commun.">
        <title>Thousands of microbial genomes shed light on interconnected biogeochemical processes in an aquifer system.</title>
        <authorList>
            <person name="Anantharaman K."/>
            <person name="Brown C.T."/>
            <person name="Hug L.A."/>
            <person name="Sharon I."/>
            <person name="Castelle C.J."/>
            <person name="Probst A.J."/>
            <person name="Thomas B.C."/>
            <person name="Singh A."/>
            <person name="Wilkins M.J."/>
            <person name="Karaoz U."/>
            <person name="Brodie E.L."/>
            <person name="Williams K.H."/>
            <person name="Hubbard S.S."/>
            <person name="Banfield J.F."/>
        </authorList>
    </citation>
    <scope>NUCLEOTIDE SEQUENCE [LARGE SCALE GENOMIC DNA]</scope>
</reference>
<evidence type="ECO:0008006" key="4">
    <source>
        <dbReference type="Google" id="ProtNLM"/>
    </source>
</evidence>
<name>A0A1F5XHA8_9BACT</name>
<dbReference type="Proteomes" id="UP000177346">
    <property type="component" value="Unassembled WGS sequence"/>
</dbReference>
<gene>
    <name evidence="2" type="ORF">A3B19_03685</name>
</gene>
<accession>A0A1F5XHA8</accession>
<protein>
    <recommendedName>
        <fullName evidence="4">Antitoxin</fullName>
    </recommendedName>
</protein>